<protein>
    <submittedName>
        <fullName evidence="2">Single-stranded DNA binding protein</fullName>
    </submittedName>
</protein>
<keyword evidence="3" id="KW-1185">Reference proteome</keyword>
<accession>A0A8U0A3B4</accession>
<dbReference type="NCBIfam" id="NF005554">
    <property type="entry name" value="PRK07218.1"/>
    <property type="match status" value="1"/>
</dbReference>
<name>A0A8U0A3B4_9EURY</name>
<evidence type="ECO:0000256" key="1">
    <source>
        <dbReference type="ARBA" id="ARBA00023125"/>
    </source>
</evidence>
<dbReference type="AlphaFoldDB" id="A0A8U0A3B4"/>
<dbReference type="InterPro" id="IPR051231">
    <property type="entry name" value="SOSS-B"/>
</dbReference>
<dbReference type="GO" id="GO:0000724">
    <property type="term" value="P:double-strand break repair via homologous recombination"/>
    <property type="evidence" value="ECO:0007669"/>
    <property type="project" value="TreeGrafter"/>
</dbReference>
<dbReference type="InterPro" id="IPR012340">
    <property type="entry name" value="NA-bd_OB-fold"/>
</dbReference>
<organism evidence="2 3">
    <name type="scientific">Halocatena salina</name>
    <dbReference type="NCBI Taxonomy" id="2934340"/>
    <lineage>
        <taxon>Archaea</taxon>
        <taxon>Methanobacteriati</taxon>
        <taxon>Methanobacteriota</taxon>
        <taxon>Stenosarchaea group</taxon>
        <taxon>Halobacteria</taxon>
        <taxon>Halobacteriales</taxon>
        <taxon>Natronomonadaceae</taxon>
        <taxon>Halocatena</taxon>
    </lineage>
</organism>
<dbReference type="RefSeq" id="WP_247993946.1">
    <property type="nucleotide sequence ID" value="NZ_CP096019.1"/>
</dbReference>
<dbReference type="GO" id="GO:0003677">
    <property type="term" value="F:DNA binding"/>
    <property type="evidence" value="ECO:0007669"/>
    <property type="project" value="UniProtKB-KW"/>
</dbReference>
<sequence length="422" mass="45370">MDIDSHAGELASDLGVEKQEVVADLKTLLEYDVPLNEAKQSLRRKYGGTSGGTSPTATSIGDITTTDSSVTITGRVLTLGTRTIMYNGEERTISEGEIADETGVISYTAWDTFGFEVGDTITIGNAGVREWDGEPQLNLNENTSVTTESESLSVPYEIGGERSLVDLEPGDRGVVVEVTVIECEQRTIDGRSGPTDILSGVLGDDTTRLPFTDWDVHPEIEPGASVRLDDCYVREHRGVPSVNVSEFTTVELLDRSVAVTETAPTMAIGTAITEGSTFDVELHGTVIDVRDGSGLIQRCPECNRVIQNGQCRSHGAVSGVDDLRVKAIFDDGTGTATVVLGRELTERVYGGTIEDARDQARDAMDKDVVTTTIAEEIVGFEHRVRGSLSVDEYGATLDATEFEPITDDPTDRARTLLAEVDG</sequence>
<dbReference type="PANTHER" id="PTHR13356">
    <property type="entry name" value="OB FOLD NUCLEIC ACID BINDING PROTEIN-RELATED"/>
    <property type="match status" value="1"/>
</dbReference>
<dbReference type="Proteomes" id="UP000831768">
    <property type="component" value="Chromosome"/>
</dbReference>
<dbReference type="EMBL" id="CP096019">
    <property type="protein sequence ID" value="UPM43279.1"/>
    <property type="molecule type" value="Genomic_DNA"/>
</dbReference>
<dbReference type="Gene3D" id="2.40.50.140">
    <property type="entry name" value="Nucleic acid-binding proteins"/>
    <property type="match status" value="2"/>
</dbReference>
<dbReference type="GeneID" id="71926831"/>
<reference evidence="2" key="1">
    <citation type="submission" date="2022-04" db="EMBL/GenBank/DDBJ databases">
        <title>Halocatena sp. nov., isolated from a salt lake.</title>
        <authorList>
            <person name="Cui H.-L."/>
        </authorList>
    </citation>
    <scope>NUCLEOTIDE SEQUENCE</scope>
    <source>
        <strain evidence="2">AD-1</strain>
    </source>
</reference>
<gene>
    <name evidence="2" type="ORF">MW046_02250</name>
</gene>
<evidence type="ECO:0000313" key="3">
    <source>
        <dbReference type="Proteomes" id="UP000831768"/>
    </source>
</evidence>
<dbReference type="PANTHER" id="PTHR13356:SF10">
    <property type="entry name" value="REPLICATION FACTOR-A PROTEIN 1"/>
    <property type="match status" value="1"/>
</dbReference>
<dbReference type="CDD" id="cd04491">
    <property type="entry name" value="SoSSB_OBF"/>
    <property type="match status" value="2"/>
</dbReference>
<evidence type="ECO:0000313" key="2">
    <source>
        <dbReference type="EMBL" id="UPM43279.1"/>
    </source>
</evidence>
<proteinExistence type="predicted"/>
<dbReference type="KEGG" id="haad:MW046_02250"/>
<dbReference type="GO" id="GO:0010212">
    <property type="term" value="P:response to ionizing radiation"/>
    <property type="evidence" value="ECO:0007669"/>
    <property type="project" value="TreeGrafter"/>
</dbReference>
<dbReference type="SUPFAM" id="SSF50249">
    <property type="entry name" value="Nucleic acid-binding proteins"/>
    <property type="match status" value="3"/>
</dbReference>
<keyword evidence="1" id="KW-0238">DNA-binding</keyword>